<dbReference type="GO" id="GO:0120015">
    <property type="term" value="F:sterol transfer activity"/>
    <property type="evidence" value="ECO:0007669"/>
    <property type="project" value="TreeGrafter"/>
</dbReference>
<evidence type="ECO:0000256" key="1">
    <source>
        <dbReference type="ARBA" id="ARBA00004167"/>
    </source>
</evidence>
<dbReference type="CDD" id="cd13220">
    <property type="entry name" value="PH-GRAM_GRAMDC"/>
    <property type="match status" value="1"/>
</dbReference>
<dbReference type="SMART" id="SM00568">
    <property type="entry name" value="GRAM"/>
    <property type="match status" value="1"/>
</dbReference>
<evidence type="ECO:0000259" key="8">
    <source>
        <dbReference type="PROSITE" id="PS51778"/>
    </source>
</evidence>
<dbReference type="PANTHER" id="PTHR23319:SF4">
    <property type="entry name" value="GRAM DOMAIN CONTAINING 1B, ISOFORM E"/>
    <property type="match status" value="1"/>
</dbReference>
<dbReference type="HOGENOM" id="CLU_006864_1_0_1"/>
<keyword evidence="4 7" id="KW-1133">Transmembrane helix</keyword>
<keyword evidence="5 7" id="KW-0472">Membrane</keyword>
<feature type="region of interest" description="Disordered" evidence="6">
    <location>
        <begin position="687"/>
        <end position="777"/>
    </location>
</feature>
<dbReference type="InterPro" id="IPR031968">
    <property type="entry name" value="VASt"/>
</dbReference>
<feature type="compositionally biased region" description="Polar residues" evidence="6">
    <location>
        <begin position="746"/>
        <end position="765"/>
    </location>
</feature>
<evidence type="ECO:0000256" key="5">
    <source>
        <dbReference type="ARBA" id="ARBA00023136"/>
    </source>
</evidence>
<feature type="compositionally biased region" description="Polar residues" evidence="6">
    <location>
        <begin position="168"/>
        <end position="177"/>
    </location>
</feature>
<comment type="subcellular location">
    <subcellularLocation>
        <location evidence="1">Membrane</location>
        <topology evidence="1">Single-pass membrane protein</topology>
    </subcellularLocation>
</comment>
<evidence type="ECO:0000256" key="7">
    <source>
        <dbReference type="SAM" id="Phobius"/>
    </source>
</evidence>
<dbReference type="GO" id="GO:0032934">
    <property type="term" value="F:sterol binding"/>
    <property type="evidence" value="ECO:0007669"/>
    <property type="project" value="TreeGrafter"/>
</dbReference>
<reference evidence="9 10" key="1">
    <citation type="submission" date="2013-05" db="EMBL/GenBank/DDBJ databases">
        <title>Drechslerella stenobrocha genome reveals carnivorous origination and mechanical trapping mechanism of predatory fungi.</title>
        <authorList>
            <person name="Liu X."/>
            <person name="Zhang W."/>
            <person name="Liu K."/>
        </authorList>
    </citation>
    <scope>NUCLEOTIDE SEQUENCE [LARGE SCALE GENOMIC DNA]</scope>
    <source>
        <strain evidence="9 10">248</strain>
    </source>
</reference>
<dbReference type="PROSITE" id="PS51778">
    <property type="entry name" value="VAST"/>
    <property type="match status" value="1"/>
</dbReference>
<feature type="compositionally biased region" description="Low complexity" evidence="6">
    <location>
        <begin position="184"/>
        <end position="201"/>
    </location>
</feature>
<dbReference type="GO" id="GO:0005886">
    <property type="term" value="C:plasma membrane"/>
    <property type="evidence" value="ECO:0007669"/>
    <property type="project" value="TreeGrafter"/>
</dbReference>
<feature type="compositionally biased region" description="Acidic residues" evidence="6">
    <location>
        <begin position="695"/>
        <end position="729"/>
    </location>
</feature>
<feature type="region of interest" description="Disordered" evidence="6">
    <location>
        <begin position="388"/>
        <end position="408"/>
    </location>
</feature>
<dbReference type="InterPro" id="IPR051482">
    <property type="entry name" value="Cholesterol_transport"/>
</dbReference>
<dbReference type="GO" id="GO:0032366">
    <property type="term" value="P:intracellular sterol transport"/>
    <property type="evidence" value="ECO:0007669"/>
    <property type="project" value="TreeGrafter"/>
</dbReference>
<dbReference type="GO" id="GO:0140268">
    <property type="term" value="C:endoplasmic reticulum-plasma membrane contact site"/>
    <property type="evidence" value="ECO:0007669"/>
    <property type="project" value="TreeGrafter"/>
</dbReference>
<evidence type="ECO:0000313" key="9">
    <source>
        <dbReference type="EMBL" id="EWC44526.1"/>
    </source>
</evidence>
<gene>
    <name evidence="9" type="ORF">DRE_06698</name>
</gene>
<dbReference type="Pfam" id="PF02893">
    <property type="entry name" value="GRAM"/>
    <property type="match status" value="1"/>
</dbReference>
<sequence>MSASTTSLPSTPVPSITTTTTISGPDTGSSPIARALSKAKRKKSAQNLGIQDNQSSLSLSSNENGSVKSSTSVIDKIRKRRADRKERKEAAAEANSLGDSSGLPNSRRNSVTDSFGSGASAEATEPDGISVIYEPGLVAAEPGSHASASTPTFPISISTSFEDPSLSARGTQLQITSDGRPVRRSTSPGHSSSSRDGSPGPTGAQTPTLASGILIANILALKGKSRSDSTTSNTSGSGADEASAIPRTVPNLQLIPTTSTAMSTNATLTLTRPDTVVTPPTPIEPAVSAATTIITRRARGSSVSKLPSKLSQSSYPEEGTKPLTPMIEVPTPQQTPTTGTASGNAATGFFSNMFSAAQTAASQLSNTIANTSLAPNNKAKKGEVTSINSALPNGTEDIPSQPNTPSKVNLLSEDKERKPLAVETLGQGELSLGSLGIVTGDSGSRDRSRRNTAGIEMPEPALLHGLGLTGEKDEEIGQIPKSAGGVLQDKSFETIIYEKSAGTPSQTQVADEIGGTPIGRQRSDSGRSILGRHGSRKRRDRGASATTQGSDTPIPIIRASTTFAAASHRRNKDFHTQFKSIPLDDHLIEDYGCALQKEILFQGRMYVSNGHICFHSNIFGWVTTLVISFDEIVAIERKNTALVIPNAIMIQTLHARNVFASFISRDSTYDLILGIWRTIHPNLIDTVNGTRLGDEKDEGISEEPEDEDGSEYGSDDDYDSVADDSEDSEAPPMASETPAMAKSVSKKASTPAVGSTAPTAGTVNGSADAGTGHTDFPGPAIHMPTVCGDETAHLDRALCDETIAAPLGKTFAVLYGNDSYPFLTRLLAEDCKVEQLAIPNEAKFGDSAEYPGKKARSFSYVKPLNASIGPKSTKCLITEVVEQEDMEKAVTVVTYTQTPDVPSGGVFKVLTRTCLMWGEGNGTRIIMTCTVEWSGKSWIKGPIEKGASDGQINYTKELLGALRREFAGRLKSVSTVGGKGKRKRREGRDAALGAARAAAAPTPLAAANRAQRWGILGPVMDPVTSLVGDFGAGILVTLVLVMFAVSAGRAIWGDSTDAYGLRRSERGVLQELWMREEAGLWDWLEDRAGVPEMLGPDERVGARYQKEARRMKDGIHAQGHGLDPSMVERQVNEAIRVTEERLGVLKRVNEEKRTKKKGTGAGCGCSGGGGDKSASSAAAGTSAGGCGCGCQSAGGVCGCKNCACQAARSGDGKLGL</sequence>
<feature type="compositionally biased region" description="Low complexity" evidence="6">
    <location>
        <begin position="228"/>
        <end position="237"/>
    </location>
</feature>
<feature type="transmembrane region" description="Helical" evidence="7">
    <location>
        <begin position="1030"/>
        <end position="1052"/>
    </location>
</feature>
<feature type="region of interest" description="Disordered" evidence="6">
    <location>
        <begin position="161"/>
        <end position="207"/>
    </location>
</feature>
<dbReference type="GO" id="GO:0005789">
    <property type="term" value="C:endoplasmic reticulum membrane"/>
    <property type="evidence" value="ECO:0007669"/>
    <property type="project" value="TreeGrafter"/>
</dbReference>
<feature type="region of interest" description="Disordered" evidence="6">
    <location>
        <begin position="502"/>
        <end position="553"/>
    </location>
</feature>
<dbReference type="Pfam" id="PF16016">
    <property type="entry name" value="VASt"/>
    <property type="match status" value="1"/>
</dbReference>
<feature type="region of interest" description="Disordered" evidence="6">
    <location>
        <begin position="1"/>
        <end position="127"/>
    </location>
</feature>
<proteinExistence type="inferred from homology"/>
<evidence type="ECO:0000256" key="4">
    <source>
        <dbReference type="ARBA" id="ARBA00022989"/>
    </source>
</evidence>
<dbReference type="Gene3D" id="2.30.29.30">
    <property type="entry name" value="Pleckstrin-homology domain (PH domain)/Phosphotyrosine-binding domain (PTB)"/>
    <property type="match status" value="1"/>
</dbReference>
<name>W7HKK9_9PEZI</name>
<feature type="compositionally biased region" description="Low complexity" evidence="6">
    <location>
        <begin position="1"/>
        <end position="36"/>
    </location>
</feature>
<dbReference type="GO" id="GO:0005739">
    <property type="term" value="C:mitochondrion"/>
    <property type="evidence" value="ECO:0007669"/>
    <property type="project" value="TreeGrafter"/>
</dbReference>
<feature type="compositionally biased region" description="Polar residues" evidence="6">
    <location>
        <begin position="250"/>
        <end position="260"/>
    </location>
</feature>
<keyword evidence="3 7" id="KW-0812">Transmembrane</keyword>
<dbReference type="OrthoDB" id="2162691at2759"/>
<feature type="compositionally biased region" description="Polar residues" evidence="6">
    <location>
        <begin position="97"/>
        <end position="117"/>
    </location>
</feature>
<keyword evidence="10" id="KW-1185">Reference proteome</keyword>
<dbReference type="GO" id="GO:0032541">
    <property type="term" value="C:cortical endoplasmic reticulum"/>
    <property type="evidence" value="ECO:0007669"/>
    <property type="project" value="TreeGrafter"/>
</dbReference>
<comment type="similarity">
    <text evidence="2">Belongs to the YSP2 family.</text>
</comment>
<feature type="domain" description="VASt" evidence="8">
    <location>
        <begin position="794"/>
        <end position="970"/>
    </location>
</feature>
<dbReference type="PANTHER" id="PTHR23319">
    <property type="entry name" value="GRAM DOMAIN CONTAINING 1B, ISOFORM E"/>
    <property type="match status" value="1"/>
</dbReference>
<evidence type="ECO:0000256" key="6">
    <source>
        <dbReference type="SAM" id="MobiDB-lite"/>
    </source>
</evidence>
<dbReference type="EMBL" id="KI966440">
    <property type="protein sequence ID" value="EWC44526.1"/>
    <property type="molecule type" value="Genomic_DNA"/>
</dbReference>
<dbReference type="InterPro" id="IPR011993">
    <property type="entry name" value="PH-like_dom_sf"/>
</dbReference>
<dbReference type="Proteomes" id="UP000024837">
    <property type="component" value="Unassembled WGS sequence"/>
</dbReference>
<dbReference type="InterPro" id="IPR004182">
    <property type="entry name" value="GRAM"/>
</dbReference>
<evidence type="ECO:0000256" key="2">
    <source>
        <dbReference type="ARBA" id="ARBA00006582"/>
    </source>
</evidence>
<feature type="region of interest" description="Disordered" evidence="6">
    <location>
        <begin position="224"/>
        <end position="260"/>
    </location>
</feature>
<feature type="compositionally biased region" description="Polar residues" evidence="6">
    <location>
        <begin position="62"/>
        <end position="73"/>
    </location>
</feature>
<organism evidence="9 10">
    <name type="scientific">Drechslerella stenobrocha 248</name>
    <dbReference type="NCBI Taxonomy" id="1043628"/>
    <lineage>
        <taxon>Eukaryota</taxon>
        <taxon>Fungi</taxon>
        <taxon>Dikarya</taxon>
        <taxon>Ascomycota</taxon>
        <taxon>Pezizomycotina</taxon>
        <taxon>Orbiliomycetes</taxon>
        <taxon>Orbiliales</taxon>
        <taxon>Orbiliaceae</taxon>
        <taxon>Drechslerella</taxon>
    </lineage>
</organism>
<accession>W7HKK9</accession>
<protein>
    <recommendedName>
        <fullName evidence="8">VASt domain-containing protein</fullName>
    </recommendedName>
</protein>
<evidence type="ECO:0000256" key="3">
    <source>
        <dbReference type="ARBA" id="ARBA00022692"/>
    </source>
</evidence>
<dbReference type="AlphaFoldDB" id="W7HKK9"/>
<evidence type="ECO:0000313" key="10">
    <source>
        <dbReference type="Proteomes" id="UP000024837"/>
    </source>
</evidence>